<dbReference type="InterPro" id="IPR055472">
    <property type="entry name" value="DUF7044"/>
</dbReference>
<evidence type="ECO:0000259" key="3">
    <source>
        <dbReference type="Pfam" id="PF23070"/>
    </source>
</evidence>
<dbReference type="Pfam" id="PF23073">
    <property type="entry name" value="DUF7045"/>
    <property type="match status" value="1"/>
</dbReference>
<feature type="compositionally biased region" description="Polar residues" evidence="1">
    <location>
        <begin position="548"/>
        <end position="560"/>
    </location>
</feature>
<dbReference type="PANTHER" id="PTHR22255:SF4">
    <property type="entry name" value="CATION-INDEPENDENT MANNOSE-6-PHOSPHATE RECEPTOR"/>
    <property type="match status" value="1"/>
</dbReference>
<sequence length="617" mass="69526">MKPEVIKMVQFKHQIICLGLLLLVHHGVGVCYFPGELQGTWATQTSTSQQSDQRGYQRTPLAYSLIDVSADRISVWGQCHARLDNNVILADRTRDSLCYRCFHFNVVSANVVQVSSSGLDACYTTESAATATCPTIYQIRHGQTREIMLYKRTSPWGENGVTQVECPLNGVYTFTYHRGTKNGVREARCDRPTSEISNCPYGFGLNLKYKECSFDNTQLGLQCLGSWVGADERDYVAVWDPNVKDGDDQPMYKCGMFEEEAGTGNVYLAFSEDSTCFNGLNTPRDGYEVYKLMSVASPALPPAVARSTCNFPRQLQGYWHHTYLSPDTIVFRDYRNYKTYSAKCVRDLDDNERYIVYARTHCGDWSYNCIWLKRRSANVLEFMLGLYPSENFDYSLCDPDKFGDMTSWTTQGKTLVEKPVTCPIMGKYSGELPDAPGFCAQLYSDCDSPDLMYYTVGDCRNDSSVYEQREYRCLGQWEEEGHLYALTYRPDINSYECFVGVLKNNGHVVYIKEAGSSCTRGLLPEVLGMKMHRKDACTSSDGGIASSTAYGSKPQASVGSPQGPPTKPPWLRTTRPWKPIFDRPEKRSSSCISIPSMPLLYSATILVFSLMYTIHPV</sequence>
<protein>
    <submittedName>
        <fullName evidence="6">Uncharacterized protein</fullName>
    </submittedName>
</protein>
<feature type="domain" description="DUF7043" evidence="3">
    <location>
        <begin position="307"/>
        <end position="410"/>
    </location>
</feature>
<comment type="caution">
    <text evidence="6">The sequence shown here is derived from an EMBL/GenBank/DDBJ whole genome shotgun (WGS) entry which is preliminary data.</text>
</comment>
<dbReference type="InterPro" id="IPR055470">
    <property type="entry name" value="DUF7042"/>
</dbReference>
<evidence type="ECO:0000259" key="2">
    <source>
        <dbReference type="Pfam" id="PF23069"/>
    </source>
</evidence>
<dbReference type="InterPro" id="IPR055471">
    <property type="entry name" value="DUF7043"/>
</dbReference>
<evidence type="ECO:0000259" key="4">
    <source>
        <dbReference type="Pfam" id="PF23071"/>
    </source>
</evidence>
<dbReference type="Pfam" id="PF23069">
    <property type="entry name" value="DUF7042"/>
    <property type="match status" value="1"/>
</dbReference>
<dbReference type="AlphaFoldDB" id="A0AAV2Q2K2"/>
<proteinExistence type="predicted"/>
<evidence type="ECO:0000313" key="6">
    <source>
        <dbReference type="EMBL" id="CAL4067203.1"/>
    </source>
</evidence>
<evidence type="ECO:0000256" key="1">
    <source>
        <dbReference type="SAM" id="MobiDB-lite"/>
    </source>
</evidence>
<accession>A0AAV2Q2K2</accession>
<dbReference type="Proteomes" id="UP001497623">
    <property type="component" value="Unassembled WGS sequence"/>
</dbReference>
<dbReference type="Pfam" id="PF23071">
    <property type="entry name" value="DUF7044"/>
    <property type="match status" value="1"/>
</dbReference>
<dbReference type="EMBL" id="CAXKWB010002573">
    <property type="protein sequence ID" value="CAL4067203.1"/>
    <property type="molecule type" value="Genomic_DNA"/>
</dbReference>
<evidence type="ECO:0000313" key="7">
    <source>
        <dbReference type="Proteomes" id="UP001497623"/>
    </source>
</evidence>
<organism evidence="6 7">
    <name type="scientific">Meganyctiphanes norvegica</name>
    <name type="common">Northern krill</name>
    <name type="synonym">Thysanopoda norvegica</name>
    <dbReference type="NCBI Taxonomy" id="48144"/>
    <lineage>
        <taxon>Eukaryota</taxon>
        <taxon>Metazoa</taxon>
        <taxon>Ecdysozoa</taxon>
        <taxon>Arthropoda</taxon>
        <taxon>Crustacea</taxon>
        <taxon>Multicrustacea</taxon>
        <taxon>Malacostraca</taxon>
        <taxon>Eumalacostraca</taxon>
        <taxon>Eucarida</taxon>
        <taxon>Euphausiacea</taxon>
        <taxon>Euphausiidae</taxon>
        <taxon>Meganyctiphanes</taxon>
    </lineage>
</organism>
<reference evidence="6 7" key="1">
    <citation type="submission" date="2024-05" db="EMBL/GenBank/DDBJ databases">
        <authorList>
            <person name="Wallberg A."/>
        </authorList>
    </citation>
    <scope>NUCLEOTIDE SEQUENCE [LARGE SCALE GENOMIC DNA]</scope>
</reference>
<name>A0AAV2Q2K2_MEGNR</name>
<feature type="domain" description="DUF7044" evidence="4">
    <location>
        <begin position="30"/>
        <end position="134"/>
    </location>
</feature>
<feature type="region of interest" description="Disordered" evidence="1">
    <location>
        <begin position="548"/>
        <end position="574"/>
    </location>
</feature>
<dbReference type="Pfam" id="PF23070">
    <property type="entry name" value="DUF7043"/>
    <property type="match status" value="1"/>
</dbReference>
<dbReference type="InterPro" id="IPR055473">
    <property type="entry name" value="DUF7045"/>
</dbReference>
<feature type="domain" description="DUF7042" evidence="2">
    <location>
        <begin position="163"/>
        <end position="293"/>
    </location>
</feature>
<keyword evidence="7" id="KW-1185">Reference proteome</keyword>
<feature type="domain" description="DUF7045" evidence="5">
    <location>
        <begin position="422"/>
        <end position="521"/>
    </location>
</feature>
<dbReference type="PANTHER" id="PTHR22255">
    <property type="entry name" value="LP06548P"/>
    <property type="match status" value="1"/>
</dbReference>
<evidence type="ECO:0000259" key="5">
    <source>
        <dbReference type="Pfam" id="PF23073"/>
    </source>
</evidence>
<gene>
    <name evidence="6" type="ORF">MNOR_LOCUS6289</name>
</gene>